<proteinExistence type="predicted"/>
<dbReference type="Proteomes" id="UP001287356">
    <property type="component" value="Unassembled WGS sequence"/>
</dbReference>
<comment type="caution">
    <text evidence="3">The sequence shown here is derived from an EMBL/GenBank/DDBJ whole genome shotgun (WGS) entry which is preliminary data.</text>
</comment>
<feature type="region of interest" description="Disordered" evidence="1">
    <location>
        <begin position="41"/>
        <end position="62"/>
    </location>
</feature>
<sequence length="774" mass="85781">MGLITNDGAPRVASREYPGCFTVGDVDRHLGYAHAVDAAATASKELPEGNPNPNQLGEGRGKAATPENHFLLDCVCASLHSACTTQSSSAESHSLPVPVSVDVTLDQLRSSAERGCWFCSVLHGGIIAAPPWDHERREKIPTLPWFRMPADKRNFDRPDFSIKVFGDAGHNQEPRLVFYIDRDAATSSPCKLFLVRTEPAHADPHQQLAFAAQRLRSCLEDHSCAPPTPPTMPTRLLHVQVSYGKYAIHIATGVFPQPYVTLSHCWGKSFPSDVTTTLENLDARMLSRGIPWDILPQTFRDAVALTERLGFQYLWIDALCIIQNSPADWVAESSRMCDVYSYGALMLSADASPDSQTGMFRAANMSSRPWRALAAIPLPPPATGDKALWRDHGVKTYHDMVHGITLPALAYQPPETLFHQHPLATRAWCFQERRLARRVVRMAVDEVLWDCAGGVLECQCGYLAPGSHEFGTYVWQRTLAGRECSAADKQTLWMNTVYEYSERNLSVWTDRLPALSGLAKQFQAVSKDPEPDQELKRPFGDISLGTYLAGIWSSSLPLGLCWHAAHTPGKRLSTVSSRYVAPSWSWASVSGNVNWDTRDFRPLVEVIDAQCIHAGPDETGSVCGGDVRLKARIIPVRLLYGDVAIPRTEGLRYTYMHLEARDPSTGQYARPSMYRPDYVPQHISSLQMVFHAGADMIWGDASSGEWVNNLTPLQDAEYFGLQLAVSFIMVVRPVLGEGPDVYERVGSVQMRHDGAVPDLSRWFDGADLQTVKLI</sequence>
<organism evidence="3 4">
    <name type="scientific">Lasiosphaeria ovina</name>
    <dbReference type="NCBI Taxonomy" id="92902"/>
    <lineage>
        <taxon>Eukaryota</taxon>
        <taxon>Fungi</taxon>
        <taxon>Dikarya</taxon>
        <taxon>Ascomycota</taxon>
        <taxon>Pezizomycotina</taxon>
        <taxon>Sordariomycetes</taxon>
        <taxon>Sordariomycetidae</taxon>
        <taxon>Sordariales</taxon>
        <taxon>Lasiosphaeriaceae</taxon>
        <taxon>Lasiosphaeria</taxon>
    </lineage>
</organism>
<evidence type="ECO:0000259" key="2">
    <source>
        <dbReference type="Pfam" id="PF06985"/>
    </source>
</evidence>
<evidence type="ECO:0000256" key="1">
    <source>
        <dbReference type="SAM" id="MobiDB-lite"/>
    </source>
</evidence>
<evidence type="ECO:0000313" key="3">
    <source>
        <dbReference type="EMBL" id="KAK3367447.1"/>
    </source>
</evidence>
<evidence type="ECO:0000313" key="4">
    <source>
        <dbReference type="Proteomes" id="UP001287356"/>
    </source>
</evidence>
<dbReference type="EMBL" id="JAULSN010000007">
    <property type="protein sequence ID" value="KAK3367447.1"/>
    <property type="molecule type" value="Genomic_DNA"/>
</dbReference>
<dbReference type="PANTHER" id="PTHR33112">
    <property type="entry name" value="DOMAIN PROTEIN, PUTATIVE-RELATED"/>
    <property type="match status" value="1"/>
</dbReference>
<accession>A0AAE0K0M6</accession>
<dbReference type="Pfam" id="PF06985">
    <property type="entry name" value="HET"/>
    <property type="match status" value="1"/>
</dbReference>
<keyword evidence="4" id="KW-1185">Reference proteome</keyword>
<name>A0AAE0K0M6_9PEZI</name>
<dbReference type="AlphaFoldDB" id="A0AAE0K0M6"/>
<feature type="domain" description="Heterokaryon incompatibility" evidence="2">
    <location>
        <begin position="259"/>
        <end position="432"/>
    </location>
</feature>
<reference evidence="3" key="1">
    <citation type="journal article" date="2023" name="Mol. Phylogenet. Evol.">
        <title>Genome-scale phylogeny and comparative genomics of the fungal order Sordariales.</title>
        <authorList>
            <person name="Hensen N."/>
            <person name="Bonometti L."/>
            <person name="Westerberg I."/>
            <person name="Brannstrom I.O."/>
            <person name="Guillou S."/>
            <person name="Cros-Aarteil S."/>
            <person name="Calhoun S."/>
            <person name="Haridas S."/>
            <person name="Kuo A."/>
            <person name="Mondo S."/>
            <person name="Pangilinan J."/>
            <person name="Riley R."/>
            <person name="LaButti K."/>
            <person name="Andreopoulos B."/>
            <person name="Lipzen A."/>
            <person name="Chen C."/>
            <person name="Yan M."/>
            <person name="Daum C."/>
            <person name="Ng V."/>
            <person name="Clum A."/>
            <person name="Steindorff A."/>
            <person name="Ohm R.A."/>
            <person name="Martin F."/>
            <person name="Silar P."/>
            <person name="Natvig D.O."/>
            <person name="Lalanne C."/>
            <person name="Gautier V."/>
            <person name="Ament-Velasquez S.L."/>
            <person name="Kruys A."/>
            <person name="Hutchinson M.I."/>
            <person name="Powell A.J."/>
            <person name="Barry K."/>
            <person name="Miller A.N."/>
            <person name="Grigoriev I.V."/>
            <person name="Debuchy R."/>
            <person name="Gladieux P."/>
            <person name="Hiltunen Thoren M."/>
            <person name="Johannesson H."/>
        </authorList>
    </citation>
    <scope>NUCLEOTIDE SEQUENCE</scope>
    <source>
        <strain evidence="3">CBS 958.72</strain>
    </source>
</reference>
<reference evidence="3" key="2">
    <citation type="submission" date="2023-06" db="EMBL/GenBank/DDBJ databases">
        <authorList>
            <consortium name="Lawrence Berkeley National Laboratory"/>
            <person name="Haridas S."/>
            <person name="Hensen N."/>
            <person name="Bonometti L."/>
            <person name="Westerberg I."/>
            <person name="Brannstrom I.O."/>
            <person name="Guillou S."/>
            <person name="Cros-Aarteil S."/>
            <person name="Calhoun S."/>
            <person name="Kuo A."/>
            <person name="Mondo S."/>
            <person name="Pangilinan J."/>
            <person name="Riley R."/>
            <person name="Labutti K."/>
            <person name="Andreopoulos B."/>
            <person name="Lipzen A."/>
            <person name="Chen C."/>
            <person name="Yanf M."/>
            <person name="Daum C."/>
            <person name="Ng V."/>
            <person name="Clum A."/>
            <person name="Steindorff A."/>
            <person name="Ohm R."/>
            <person name="Martin F."/>
            <person name="Silar P."/>
            <person name="Natvig D."/>
            <person name="Lalanne C."/>
            <person name="Gautier V."/>
            <person name="Ament-Velasquez S.L."/>
            <person name="Kruys A."/>
            <person name="Hutchinson M.I."/>
            <person name="Powell A.J."/>
            <person name="Barry K."/>
            <person name="Miller A.N."/>
            <person name="Grigoriev I.V."/>
            <person name="Debuchy R."/>
            <person name="Gladieux P."/>
            <person name="Thoren M.H."/>
            <person name="Johannesson H."/>
        </authorList>
    </citation>
    <scope>NUCLEOTIDE SEQUENCE</scope>
    <source>
        <strain evidence="3">CBS 958.72</strain>
    </source>
</reference>
<dbReference type="InterPro" id="IPR010730">
    <property type="entry name" value="HET"/>
</dbReference>
<dbReference type="PANTHER" id="PTHR33112:SF9">
    <property type="entry name" value="HETEROKARYON INCOMPATIBILITY DOMAIN-CONTAINING PROTEIN"/>
    <property type="match status" value="1"/>
</dbReference>
<gene>
    <name evidence="3" type="ORF">B0T24DRAFT_635886</name>
</gene>
<protein>
    <submittedName>
        <fullName evidence="3">Heterokaryon incompatibility protein-domain-containing protein</fullName>
    </submittedName>
</protein>